<evidence type="ECO:0000313" key="3">
    <source>
        <dbReference type="EMBL" id="MFD2840286.1"/>
    </source>
</evidence>
<evidence type="ECO:0000259" key="2">
    <source>
        <dbReference type="Pfam" id="PF07969"/>
    </source>
</evidence>
<dbReference type="RefSeq" id="WP_377466078.1">
    <property type="nucleotide sequence ID" value="NZ_JBHUOP010000002.1"/>
</dbReference>
<evidence type="ECO:0000313" key="4">
    <source>
        <dbReference type="Proteomes" id="UP001597391"/>
    </source>
</evidence>
<dbReference type="InterPro" id="IPR032466">
    <property type="entry name" value="Metal_Hydrolase"/>
</dbReference>
<dbReference type="Gene3D" id="3.20.20.140">
    <property type="entry name" value="Metal-dependent hydrolases"/>
    <property type="match status" value="1"/>
</dbReference>
<dbReference type="InterPro" id="IPR013108">
    <property type="entry name" value="Amidohydro_3"/>
</dbReference>
<dbReference type="Pfam" id="PF07969">
    <property type="entry name" value="Amidohydro_3"/>
    <property type="match status" value="1"/>
</dbReference>
<comment type="caution">
    <text evidence="3">The sequence shown here is derived from an EMBL/GenBank/DDBJ whole genome shotgun (WGS) entry which is preliminary data.</text>
</comment>
<dbReference type="CDD" id="cd01293">
    <property type="entry name" value="Bact_CD"/>
    <property type="match status" value="1"/>
</dbReference>
<dbReference type="Proteomes" id="UP001597391">
    <property type="component" value="Unassembled WGS sequence"/>
</dbReference>
<name>A0ABW5XD89_9MICO</name>
<dbReference type="NCBIfam" id="NF004636">
    <property type="entry name" value="PRK05985.1"/>
    <property type="match status" value="1"/>
</dbReference>
<proteinExistence type="predicted"/>
<gene>
    <name evidence="3" type="ORF">ACFSYH_06845</name>
</gene>
<evidence type="ECO:0000256" key="1">
    <source>
        <dbReference type="SAM" id="MobiDB-lite"/>
    </source>
</evidence>
<dbReference type="InterPro" id="IPR011059">
    <property type="entry name" value="Metal-dep_hydrolase_composite"/>
</dbReference>
<reference evidence="4" key="1">
    <citation type="journal article" date="2019" name="Int. J. Syst. Evol. Microbiol.">
        <title>The Global Catalogue of Microorganisms (GCM) 10K type strain sequencing project: providing services to taxonomists for standard genome sequencing and annotation.</title>
        <authorList>
            <consortium name="The Broad Institute Genomics Platform"/>
            <consortium name="The Broad Institute Genome Sequencing Center for Infectious Disease"/>
            <person name="Wu L."/>
            <person name="Ma J."/>
        </authorList>
    </citation>
    <scope>NUCLEOTIDE SEQUENCE [LARGE SCALE GENOMIC DNA]</scope>
    <source>
        <strain evidence="4">KCTC 33576</strain>
    </source>
</reference>
<dbReference type="SUPFAM" id="SSF51338">
    <property type="entry name" value="Composite domain of metallo-dependent hydrolases"/>
    <property type="match status" value="1"/>
</dbReference>
<dbReference type="PANTHER" id="PTHR32027">
    <property type="entry name" value="CYTOSINE DEAMINASE"/>
    <property type="match status" value="1"/>
</dbReference>
<keyword evidence="4" id="KW-1185">Reference proteome</keyword>
<dbReference type="Gene3D" id="2.30.40.10">
    <property type="entry name" value="Urease, subunit C, domain 1"/>
    <property type="match status" value="1"/>
</dbReference>
<sequence length="431" mass="45476">MSISVSSPRPVTPLAPAARPAGKHVADARPLEVRNVRPWGGDAVDLTVVDGTITAITPHAAHTSDRSDSATTQADRTINGRSLLALPGFANVHAHSDKSWWGKPWQPYGGVATTQGRIEHEREHRDRLGIPGVQTSTQVLREYLRHGTTVQRTHVDVDTGVGLRGIEAIREANQALGETIVTQIVAFPQDGVLRRPGVLELLDQAATAGADYIGGLDPASIDRDPVGQLDGIFAIAERHGCGIDVHLHDGGELGAFQIELMIDRTIRHGLQGKVNVAHGLALGQLSTSRQADLIAGMAEAGVSVTSVSPIRVAPLPLRELLEAGVAVGLGTDGFRDLWGPYGDGDMLKVALKTAQVCGLRYDEDLALAVELASSRGAAFAGVASHNLQVGDRADIVLLDAENTMDALTRTPAREFVVAGGKVVVADGELLV</sequence>
<dbReference type="EMBL" id="JBHUOP010000002">
    <property type="protein sequence ID" value="MFD2840286.1"/>
    <property type="molecule type" value="Genomic_DNA"/>
</dbReference>
<protein>
    <submittedName>
        <fullName evidence="3">Amidohydrolase</fullName>
    </submittedName>
</protein>
<accession>A0ABW5XD89</accession>
<dbReference type="SUPFAM" id="SSF51556">
    <property type="entry name" value="Metallo-dependent hydrolases"/>
    <property type="match status" value="1"/>
</dbReference>
<dbReference type="PANTHER" id="PTHR32027:SF9">
    <property type="entry name" value="BLL3847 PROTEIN"/>
    <property type="match status" value="1"/>
</dbReference>
<organism evidence="3 4">
    <name type="scientific">Populibacterium corticicola</name>
    <dbReference type="NCBI Taxonomy" id="1812826"/>
    <lineage>
        <taxon>Bacteria</taxon>
        <taxon>Bacillati</taxon>
        <taxon>Actinomycetota</taxon>
        <taxon>Actinomycetes</taxon>
        <taxon>Micrococcales</taxon>
        <taxon>Jonesiaceae</taxon>
        <taxon>Populibacterium</taxon>
    </lineage>
</organism>
<dbReference type="InterPro" id="IPR052349">
    <property type="entry name" value="Metallo-hydrolase_Enzymes"/>
</dbReference>
<feature type="region of interest" description="Disordered" evidence="1">
    <location>
        <begin position="1"/>
        <end position="26"/>
    </location>
</feature>
<feature type="domain" description="Amidohydrolase 3" evidence="2">
    <location>
        <begin position="181"/>
        <end position="424"/>
    </location>
</feature>